<evidence type="ECO:0000313" key="1">
    <source>
        <dbReference type="EMBL" id="MDU0371290.1"/>
    </source>
</evidence>
<dbReference type="Proteomes" id="UP001250698">
    <property type="component" value="Unassembled WGS sequence"/>
</dbReference>
<reference evidence="1 2" key="1">
    <citation type="submission" date="2023-10" db="EMBL/GenBank/DDBJ databases">
        <title>Hymenobacter endophyticus sp. nov., an isolate from the leaf tissues of wheat.</title>
        <authorList>
            <person name="Dai Y."/>
        </authorList>
    </citation>
    <scope>NUCLEOTIDE SEQUENCE [LARGE SCALE GENOMIC DNA]</scope>
    <source>
        <strain evidence="1 2">ZK17L-C2</strain>
    </source>
</reference>
<comment type="caution">
    <text evidence="1">The sequence shown here is derived from an EMBL/GenBank/DDBJ whole genome shotgun (WGS) entry which is preliminary data.</text>
</comment>
<dbReference type="Pfam" id="PF15594">
    <property type="entry name" value="Imm50"/>
    <property type="match status" value="1"/>
</dbReference>
<name>A0ABU3TIT8_9BACT</name>
<gene>
    <name evidence="1" type="ORF">ROI90_12855</name>
</gene>
<sequence length="137" mass="15831">MAETENPAVSRIINSEIVLQHFGYWPDFHDAEITKVVFETYPTGRYSVTFTIEVWEMVNELDEQGHYKQAKHCLIELQFIGIEEMEFNSFNYQNVIFDLVFAERGSNIECRFDSSNGLEAAIVAEEVLVISLTPTQR</sequence>
<organism evidence="1 2">
    <name type="scientific">Hymenobacter endophyticus</name>
    <dbReference type="NCBI Taxonomy" id="3076335"/>
    <lineage>
        <taxon>Bacteria</taxon>
        <taxon>Pseudomonadati</taxon>
        <taxon>Bacteroidota</taxon>
        <taxon>Cytophagia</taxon>
        <taxon>Cytophagales</taxon>
        <taxon>Hymenobacteraceae</taxon>
        <taxon>Hymenobacter</taxon>
    </lineage>
</organism>
<dbReference type="InterPro" id="IPR028957">
    <property type="entry name" value="Imm50"/>
</dbReference>
<accession>A0ABU3TIT8</accession>
<proteinExistence type="predicted"/>
<keyword evidence="2" id="KW-1185">Reference proteome</keyword>
<dbReference type="RefSeq" id="WP_315998756.1">
    <property type="nucleotide sequence ID" value="NZ_JAWDJT010000008.1"/>
</dbReference>
<dbReference type="EMBL" id="JAWDJT010000008">
    <property type="protein sequence ID" value="MDU0371290.1"/>
    <property type="molecule type" value="Genomic_DNA"/>
</dbReference>
<protein>
    <submittedName>
        <fullName evidence="1">Imm50 family immunity protein</fullName>
    </submittedName>
</protein>
<evidence type="ECO:0000313" key="2">
    <source>
        <dbReference type="Proteomes" id="UP001250698"/>
    </source>
</evidence>